<comment type="caution">
    <text evidence="1">The sequence shown here is derived from an EMBL/GenBank/DDBJ whole genome shotgun (WGS) entry which is preliminary data.</text>
</comment>
<name>A0ABS8ZUU9_9PSEU</name>
<proteinExistence type="predicted"/>
<sequence length="86" mass="9367">MATGTQQPDKPPGEVVSSLRSQASWFTVLADTLTGADEASAAVAREEAVRLRCHAAVVEQLSELYDELGSQAQMWSTFAKGLWERK</sequence>
<gene>
    <name evidence="1" type="ORF">LWC34_53165</name>
</gene>
<protein>
    <submittedName>
        <fullName evidence="1">Uncharacterized protein</fullName>
    </submittedName>
</protein>
<organism evidence="1 2">
    <name type="scientific">Kibdelosporangium philippinense</name>
    <dbReference type="NCBI Taxonomy" id="211113"/>
    <lineage>
        <taxon>Bacteria</taxon>
        <taxon>Bacillati</taxon>
        <taxon>Actinomycetota</taxon>
        <taxon>Actinomycetes</taxon>
        <taxon>Pseudonocardiales</taxon>
        <taxon>Pseudonocardiaceae</taxon>
        <taxon>Kibdelosporangium</taxon>
    </lineage>
</organism>
<evidence type="ECO:0000313" key="2">
    <source>
        <dbReference type="Proteomes" id="UP001521150"/>
    </source>
</evidence>
<dbReference type="Proteomes" id="UP001521150">
    <property type="component" value="Unassembled WGS sequence"/>
</dbReference>
<evidence type="ECO:0000313" key="1">
    <source>
        <dbReference type="EMBL" id="MCE7011510.1"/>
    </source>
</evidence>
<reference evidence="1 2" key="1">
    <citation type="submission" date="2021-12" db="EMBL/GenBank/DDBJ databases">
        <title>Genome sequence of Kibdelosporangium philippinense ATCC 49844.</title>
        <authorList>
            <person name="Fedorov E.A."/>
            <person name="Omeragic M."/>
            <person name="Shalygina K.F."/>
            <person name="Maclea K.S."/>
        </authorList>
    </citation>
    <scope>NUCLEOTIDE SEQUENCE [LARGE SCALE GENOMIC DNA]</scope>
    <source>
        <strain evidence="1 2">ATCC 49844</strain>
    </source>
</reference>
<accession>A0ABS8ZUU9</accession>
<keyword evidence="2" id="KW-1185">Reference proteome</keyword>
<dbReference type="EMBL" id="JAJVCN010000005">
    <property type="protein sequence ID" value="MCE7011510.1"/>
    <property type="molecule type" value="Genomic_DNA"/>
</dbReference>
<dbReference type="RefSeq" id="WP_233734220.1">
    <property type="nucleotide sequence ID" value="NZ_JAJVCN010000005.1"/>
</dbReference>